<feature type="compositionally biased region" description="Basic and acidic residues" evidence="1">
    <location>
        <begin position="22"/>
        <end position="33"/>
    </location>
</feature>
<feature type="compositionally biased region" description="Pro residues" evidence="1">
    <location>
        <begin position="61"/>
        <end position="76"/>
    </location>
</feature>
<comment type="caution">
    <text evidence="4">The sequence shown here is derived from an EMBL/GenBank/DDBJ whole genome shotgun (WGS) entry which is preliminary data.</text>
</comment>
<keyword evidence="2" id="KW-0472">Membrane</keyword>
<dbReference type="RefSeq" id="WP_311677420.1">
    <property type="nucleotide sequence ID" value="NZ_JAVRER010000038.1"/>
</dbReference>
<feature type="transmembrane region" description="Helical" evidence="2">
    <location>
        <begin position="124"/>
        <end position="148"/>
    </location>
</feature>
<dbReference type="EMBL" id="JAVRER010000038">
    <property type="protein sequence ID" value="MDT0418142.1"/>
    <property type="molecule type" value="Genomic_DNA"/>
</dbReference>
<dbReference type="PIRSF" id="PIRSF026631">
    <property type="entry name" value="UCP026631"/>
    <property type="match status" value="1"/>
</dbReference>
<gene>
    <name evidence="4" type="ORF">RM574_21890</name>
</gene>
<feature type="transmembrane region" description="Helical" evidence="2">
    <location>
        <begin position="247"/>
        <end position="272"/>
    </location>
</feature>
<dbReference type="PANTHER" id="PTHR34473:SF2">
    <property type="entry name" value="UPF0699 TRANSMEMBRANE PROTEIN YDBT"/>
    <property type="match status" value="1"/>
</dbReference>
<evidence type="ECO:0000256" key="1">
    <source>
        <dbReference type="SAM" id="MobiDB-lite"/>
    </source>
</evidence>
<proteinExistence type="predicted"/>
<evidence type="ECO:0000259" key="3">
    <source>
        <dbReference type="Pfam" id="PF03703"/>
    </source>
</evidence>
<feature type="domain" description="YdbS-like PH" evidence="3">
    <location>
        <begin position="405"/>
        <end position="478"/>
    </location>
</feature>
<name>A0ABD5EC36_9ACTN</name>
<evidence type="ECO:0000256" key="2">
    <source>
        <dbReference type="SAM" id="Phobius"/>
    </source>
</evidence>
<feature type="region of interest" description="Disordered" evidence="1">
    <location>
        <begin position="481"/>
        <end position="503"/>
    </location>
</feature>
<evidence type="ECO:0000313" key="4">
    <source>
        <dbReference type="EMBL" id="MDT0418142.1"/>
    </source>
</evidence>
<evidence type="ECO:0000313" key="5">
    <source>
        <dbReference type="Proteomes" id="UP001183607"/>
    </source>
</evidence>
<feature type="transmembrane region" description="Helical" evidence="2">
    <location>
        <begin position="278"/>
        <end position="297"/>
    </location>
</feature>
<dbReference type="InterPro" id="IPR014529">
    <property type="entry name" value="UCP026631"/>
</dbReference>
<feature type="compositionally biased region" description="Pro residues" evidence="1">
    <location>
        <begin position="34"/>
        <end position="55"/>
    </location>
</feature>
<feature type="domain" description="YdbS-like PH" evidence="3">
    <location>
        <begin position="312"/>
        <end position="370"/>
    </location>
</feature>
<protein>
    <submittedName>
        <fullName evidence="4">PH domain-containing protein</fullName>
    </submittedName>
</protein>
<reference evidence="5" key="1">
    <citation type="submission" date="2023-07" db="EMBL/GenBank/DDBJ databases">
        <title>30 novel species of actinomycetes from the DSMZ collection.</title>
        <authorList>
            <person name="Nouioui I."/>
        </authorList>
    </citation>
    <scope>NUCLEOTIDE SEQUENCE [LARGE SCALE GENOMIC DNA]</scope>
    <source>
        <strain evidence="5">DSM 41982</strain>
    </source>
</reference>
<dbReference type="InterPro" id="IPR005182">
    <property type="entry name" value="YdbS-like_PH"/>
</dbReference>
<keyword evidence="2" id="KW-1133">Transmembrane helix</keyword>
<keyword evidence="2" id="KW-0812">Transmembrane</keyword>
<feature type="domain" description="YdbS-like PH" evidence="3">
    <location>
        <begin position="141"/>
        <end position="218"/>
    </location>
</feature>
<sequence>MSGTAGLPTGPYEGPYEAPPPHPHEPRHPDPHEPPPPGSYEPRPPGSYEPRPPGPDAKTPPAAPAPAAPVLLPGPEPRPERRLHPLTPLRRAWAPVAVILGWAVHDPNGTYRQLSALATGTLVLASLGVILVACVYGVLSWWVTWFAVTESELRIRSGVLFRRTAHIRLDRLQAVDVTRPLLGRLAGVAKLKLDVVGAKSRDELAYLAEAEARVLRAELLARAAGGAVRGPDEAERRVLWRVAPGQLAGSVLLSGGLFGSLCGAAFVSWLLWTASHSLWSIAVTAVPIVGGAATKLFRAYANAYDWTVGESPDGLRLDHGLLETAHETVPPGRVQSVRLVEPLLWRAFGWVRVELHVAGSQNSVLVPVAPYAAGRALVARVLPGTGVPEPVRPPARARWRLAWWWRGQGLAVDGHLFVARQGVLRRTTSLVPHAKVQSVHFTQGPWERALGLASLAVDHGANGTVRARARAADEARTVFHAQAARSRTSRKASPPAQWSRERP</sequence>
<dbReference type="PANTHER" id="PTHR34473">
    <property type="entry name" value="UPF0699 TRANSMEMBRANE PROTEIN YDBS"/>
    <property type="match status" value="1"/>
</dbReference>
<dbReference type="Proteomes" id="UP001183607">
    <property type="component" value="Unassembled WGS sequence"/>
</dbReference>
<accession>A0ABD5EC36</accession>
<dbReference type="Pfam" id="PF03703">
    <property type="entry name" value="bPH_2"/>
    <property type="match status" value="3"/>
</dbReference>
<organism evidence="4 5">
    <name type="scientific">Streptomyces evansiae</name>
    <dbReference type="NCBI Taxonomy" id="3075535"/>
    <lineage>
        <taxon>Bacteria</taxon>
        <taxon>Bacillati</taxon>
        <taxon>Actinomycetota</taxon>
        <taxon>Actinomycetes</taxon>
        <taxon>Kitasatosporales</taxon>
        <taxon>Streptomycetaceae</taxon>
        <taxon>Streptomyces</taxon>
    </lineage>
</organism>
<dbReference type="AlphaFoldDB" id="A0ABD5EC36"/>
<feature type="region of interest" description="Disordered" evidence="1">
    <location>
        <begin position="1"/>
        <end position="83"/>
    </location>
</feature>